<evidence type="ECO:0000313" key="3">
    <source>
        <dbReference type="Proteomes" id="UP000005038"/>
    </source>
</evidence>
<dbReference type="InterPro" id="IPR047263">
    <property type="entry name" value="HNL-like_cupin"/>
</dbReference>
<keyword evidence="3" id="KW-1185">Reference proteome</keyword>
<dbReference type="PANTHER" id="PTHR43698:SF1">
    <property type="entry name" value="BLL4564 PROTEIN"/>
    <property type="match status" value="1"/>
</dbReference>
<reference evidence="2" key="1">
    <citation type="submission" date="2012-02" db="EMBL/GenBank/DDBJ databases">
        <title>Whole genome shotgun sequence of Gordonia otitidis NBRC 100426.</title>
        <authorList>
            <person name="Yoshida I."/>
            <person name="Hosoyama A."/>
            <person name="Tsuchikane K."/>
            <person name="Katsumata H."/>
            <person name="Yamazaki S."/>
            <person name="Fujita N."/>
        </authorList>
    </citation>
    <scope>NUCLEOTIDE SEQUENCE [LARGE SCALE GENOMIC DNA]</scope>
    <source>
        <strain evidence="2">NBRC 100426</strain>
    </source>
</reference>
<dbReference type="Pfam" id="PF07883">
    <property type="entry name" value="Cupin_2"/>
    <property type="match status" value="1"/>
</dbReference>
<dbReference type="AlphaFoldDB" id="H5TJC8"/>
<dbReference type="Gene3D" id="2.60.120.10">
    <property type="entry name" value="Jelly Rolls"/>
    <property type="match status" value="1"/>
</dbReference>
<dbReference type="InterPro" id="IPR011051">
    <property type="entry name" value="RmlC_Cupin_sf"/>
</dbReference>
<dbReference type="RefSeq" id="WP_007237834.1">
    <property type="nucleotide sequence ID" value="NZ_BAFB01000073.1"/>
</dbReference>
<evidence type="ECO:0000259" key="1">
    <source>
        <dbReference type="Pfam" id="PF07883"/>
    </source>
</evidence>
<proteinExistence type="predicted"/>
<dbReference type="EMBL" id="BAFB01000073">
    <property type="protein sequence ID" value="GAB33586.1"/>
    <property type="molecule type" value="Genomic_DNA"/>
</dbReference>
<dbReference type="Proteomes" id="UP000005038">
    <property type="component" value="Unassembled WGS sequence"/>
</dbReference>
<name>H5TJC8_GORO1</name>
<protein>
    <recommendedName>
        <fullName evidence="1">Cupin type-2 domain-containing protein</fullName>
    </recommendedName>
</protein>
<sequence>MKLIHSVDHSGTAGKTGSKFTGNVYNYLTMPATDGITINSVNFTPGARTFWHHHEHGQILQVLAGEGLIGTETEVRRLKAGDTVWCPPGEKHWHGAGAESFMTHTAISLGVTTWADPLDDADFVAAAETVEAVAADTNSSDQSSVGALR</sequence>
<dbReference type="InterPro" id="IPR014710">
    <property type="entry name" value="RmlC-like_jellyroll"/>
</dbReference>
<organism evidence="2 3">
    <name type="scientific">Gordonia otitidis (strain DSM 44809 / CCUG 52243 / JCM 12355 / NBRC 100426 / IFM 10032)</name>
    <dbReference type="NCBI Taxonomy" id="1108044"/>
    <lineage>
        <taxon>Bacteria</taxon>
        <taxon>Bacillati</taxon>
        <taxon>Actinomycetota</taxon>
        <taxon>Actinomycetes</taxon>
        <taxon>Mycobacteriales</taxon>
        <taxon>Gordoniaceae</taxon>
        <taxon>Gordonia</taxon>
    </lineage>
</organism>
<comment type="caution">
    <text evidence="2">The sequence shown here is derived from an EMBL/GenBank/DDBJ whole genome shotgun (WGS) entry which is preliminary data.</text>
</comment>
<dbReference type="STRING" id="1108044.GOOTI_073_00020"/>
<dbReference type="PANTHER" id="PTHR43698">
    <property type="entry name" value="RIBD C-TERMINAL DOMAIN CONTAINING PROTEIN"/>
    <property type="match status" value="1"/>
</dbReference>
<accession>H5TJC8</accession>
<dbReference type="SUPFAM" id="SSF51182">
    <property type="entry name" value="RmlC-like cupins"/>
    <property type="match status" value="1"/>
</dbReference>
<gene>
    <name evidence="2" type="ORF">GOOTI_073_00020</name>
</gene>
<dbReference type="OrthoDB" id="9802489at2"/>
<evidence type="ECO:0000313" key="2">
    <source>
        <dbReference type="EMBL" id="GAB33586.1"/>
    </source>
</evidence>
<feature type="domain" description="Cupin type-2" evidence="1">
    <location>
        <begin position="41"/>
        <end position="95"/>
    </location>
</feature>
<dbReference type="InterPro" id="IPR013096">
    <property type="entry name" value="Cupin_2"/>
</dbReference>
<dbReference type="CDD" id="cd02233">
    <property type="entry name" value="cupin_HNL-like"/>
    <property type="match status" value="1"/>
</dbReference>